<feature type="signal peptide" evidence="3">
    <location>
        <begin position="1"/>
        <end position="21"/>
    </location>
</feature>
<keyword evidence="5" id="KW-1185">Reference proteome</keyword>
<keyword evidence="2" id="KW-0472">Membrane</keyword>
<feature type="compositionally biased region" description="Polar residues" evidence="1">
    <location>
        <begin position="313"/>
        <end position="328"/>
    </location>
</feature>
<dbReference type="InParanoid" id="A0A132B6M3"/>
<evidence type="ECO:0000256" key="2">
    <source>
        <dbReference type="SAM" id="Phobius"/>
    </source>
</evidence>
<dbReference type="OrthoDB" id="3630276at2759"/>
<reference evidence="4 5" key="1">
    <citation type="submission" date="2015-10" db="EMBL/GenBank/DDBJ databases">
        <title>Full genome of DAOMC 229536 Phialocephala scopiformis, a fungal endophyte of spruce producing the potent anti-insectan compound rugulosin.</title>
        <authorList>
            <consortium name="DOE Joint Genome Institute"/>
            <person name="Walker A.K."/>
            <person name="Frasz S.L."/>
            <person name="Seifert K.A."/>
            <person name="Miller J.D."/>
            <person name="Mondo S.J."/>
            <person name="Labutti K."/>
            <person name="Lipzen A."/>
            <person name="Dockter R."/>
            <person name="Kennedy M."/>
            <person name="Grigoriev I.V."/>
            <person name="Spatafora J.W."/>
        </authorList>
    </citation>
    <scope>NUCLEOTIDE SEQUENCE [LARGE SCALE GENOMIC DNA]</scope>
    <source>
        <strain evidence="4 5">CBS 120377</strain>
    </source>
</reference>
<name>A0A132B6M3_MOLSC</name>
<dbReference type="PROSITE" id="PS51257">
    <property type="entry name" value="PROKAR_LIPOPROTEIN"/>
    <property type="match status" value="1"/>
</dbReference>
<dbReference type="EMBL" id="KQ947437">
    <property type="protein sequence ID" value="KUJ08055.1"/>
    <property type="molecule type" value="Genomic_DNA"/>
</dbReference>
<gene>
    <name evidence="4" type="ORF">LY89DRAFT_691355</name>
</gene>
<dbReference type="AlphaFoldDB" id="A0A132B6M3"/>
<dbReference type="RefSeq" id="XP_018062410.1">
    <property type="nucleotide sequence ID" value="XM_018216298.1"/>
</dbReference>
<keyword evidence="2" id="KW-1133">Transmembrane helix</keyword>
<accession>A0A132B6M3</accession>
<feature type="transmembrane region" description="Helical" evidence="2">
    <location>
        <begin position="243"/>
        <end position="266"/>
    </location>
</feature>
<evidence type="ECO:0000313" key="5">
    <source>
        <dbReference type="Proteomes" id="UP000070700"/>
    </source>
</evidence>
<dbReference type="Proteomes" id="UP000070700">
    <property type="component" value="Unassembled WGS sequence"/>
</dbReference>
<dbReference type="KEGG" id="psco:LY89DRAFT_691355"/>
<evidence type="ECO:0000256" key="3">
    <source>
        <dbReference type="SAM" id="SignalP"/>
    </source>
</evidence>
<organism evidence="4 5">
    <name type="scientific">Mollisia scopiformis</name>
    <name type="common">Conifer needle endophyte fungus</name>
    <name type="synonym">Phialocephala scopiformis</name>
    <dbReference type="NCBI Taxonomy" id="149040"/>
    <lineage>
        <taxon>Eukaryota</taxon>
        <taxon>Fungi</taxon>
        <taxon>Dikarya</taxon>
        <taxon>Ascomycota</taxon>
        <taxon>Pezizomycotina</taxon>
        <taxon>Leotiomycetes</taxon>
        <taxon>Helotiales</taxon>
        <taxon>Mollisiaceae</taxon>
        <taxon>Mollisia</taxon>
    </lineage>
</organism>
<protein>
    <submittedName>
        <fullName evidence="4">Uncharacterized protein</fullName>
    </submittedName>
</protein>
<feature type="chain" id="PRO_5007287916" evidence="3">
    <location>
        <begin position="22"/>
        <end position="361"/>
    </location>
</feature>
<evidence type="ECO:0000256" key="1">
    <source>
        <dbReference type="SAM" id="MobiDB-lite"/>
    </source>
</evidence>
<feature type="compositionally biased region" description="Low complexity" evidence="1">
    <location>
        <begin position="116"/>
        <end position="180"/>
    </location>
</feature>
<dbReference type="GeneID" id="28826024"/>
<keyword evidence="3" id="KW-0732">Signal</keyword>
<keyword evidence="2" id="KW-0812">Transmembrane</keyword>
<feature type="region of interest" description="Disordered" evidence="1">
    <location>
        <begin position="307"/>
        <end position="361"/>
    </location>
</feature>
<evidence type="ECO:0000313" key="4">
    <source>
        <dbReference type="EMBL" id="KUJ08055.1"/>
    </source>
</evidence>
<proteinExistence type="predicted"/>
<feature type="region of interest" description="Disordered" evidence="1">
    <location>
        <begin position="91"/>
        <end position="180"/>
    </location>
</feature>
<sequence length="361" mass="36479">MRSTVLAVLASAAIVSAGGCAQNSIEDLVAETSCGSVNAITACLGTADLQRLDEIERCYTSNGCSAGEATVEAVWFAKDCQPLQIENGRGDLKRRADSTDSGSTTSEKTTAKSTDKSTTAKSTTAPSSTTASTTVDSTTSSDSSTTSSATTASSTTSSTTSSSSQSTTGTSSTTSGSTTGSLVCSITSTISTKVCQTTSGTSTCSSTTVESASCAPGLICFSATASANSALCMKRDNTLTTSGLIVTIVFGLAIGVAIIAFIVMGVRNSKKVKQQEYAHQMAAASTKGADVESQSFANANRSEAALPLITPGGTRSDQYQPQQDYFGQSSGGGNSVTPPAGRGNAPQLHQGLGALGQETRY</sequence>